<evidence type="ECO:0000313" key="2">
    <source>
        <dbReference type="EMBL" id="GAU31020.1"/>
    </source>
</evidence>
<name>A0A2Z6N4I9_TRISU</name>
<evidence type="ECO:0000313" key="3">
    <source>
        <dbReference type="Proteomes" id="UP000242715"/>
    </source>
</evidence>
<feature type="compositionally biased region" description="Polar residues" evidence="1">
    <location>
        <begin position="81"/>
        <end position="110"/>
    </location>
</feature>
<proteinExistence type="predicted"/>
<keyword evidence="3" id="KW-1185">Reference proteome</keyword>
<evidence type="ECO:0000256" key="1">
    <source>
        <dbReference type="SAM" id="MobiDB-lite"/>
    </source>
</evidence>
<reference evidence="3" key="1">
    <citation type="journal article" date="2017" name="Front. Plant Sci.">
        <title>Climate Clever Clovers: New Paradigm to Reduce the Environmental Footprint of Ruminants by Breeding Low Methanogenic Forages Utilizing Haplotype Variation.</title>
        <authorList>
            <person name="Kaur P."/>
            <person name="Appels R."/>
            <person name="Bayer P.E."/>
            <person name="Keeble-Gagnere G."/>
            <person name="Wang J."/>
            <person name="Hirakawa H."/>
            <person name="Shirasawa K."/>
            <person name="Vercoe P."/>
            <person name="Stefanova K."/>
            <person name="Durmic Z."/>
            <person name="Nichols P."/>
            <person name="Revell C."/>
            <person name="Isobe S.N."/>
            <person name="Edwards D."/>
            <person name="Erskine W."/>
        </authorList>
    </citation>
    <scope>NUCLEOTIDE SEQUENCE [LARGE SCALE GENOMIC DNA]</scope>
    <source>
        <strain evidence="3">cv. Daliak</strain>
    </source>
</reference>
<feature type="region of interest" description="Disordered" evidence="1">
    <location>
        <begin position="1"/>
        <end position="111"/>
    </location>
</feature>
<protein>
    <submittedName>
        <fullName evidence="2">Uncharacterized protein</fullName>
    </submittedName>
</protein>
<sequence length="167" mass="18495">MAPYFSPGYLRKTHKDHPKKTHGKKGIKRQKTPNKLTRKTPLEAGASSTTKKNAPEDDHKTVLKSKSKNIKTAAKQRITRQKTPNKLTSKTPLEPGFSSTVKNNVLPGSSSEEDKLWDEAVASVELSFMLKPVQLPPDYDFHDHNQCIAAELGLDYGVPIPACCKST</sequence>
<dbReference type="Proteomes" id="UP000242715">
    <property type="component" value="Unassembled WGS sequence"/>
</dbReference>
<dbReference type="EMBL" id="DF973444">
    <property type="protein sequence ID" value="GAU31020.1"/>
    <property type="molecule type" value="Genomic_DNA"/>
</dbReference>
<gene>
    <name evidence="2" type="ORF">TSUD_214560</name>
</gene>
<dbReference type="OrthoDB" id="1441768at2759"/>
<organism evidence="2 3">
    <name type="scientific">Trifolium subterraneum</name>
    <name type="common">Subterranean clover</name>
    <dbReference type="NCBI Taxonomy" id="3900"/>
    <lineage>
        <taxon>Eukaryota</taxon>
        <taxon>Viridiplantae</taxon>
        <taxon>Streptophyta</taxon>
        <taxon>Embryophyta</taxon>
        <taxon>Tracheophyta</taxon>
        <taxon>Spermatophyta</taxon>
        <taxon>Magnoliopsida</taxon>
        <taxon>eudicotyledons</taxon>
        <taxon>Gunneridae</taxon>
        <taxon>Pentapetalae</taxon>
        <taxon>rosids</taxon>
        <taxon>fabids</taxon>
        <taxon>Fabales</taxon>
        <taxon>Fabaceae</taxon>
        <taxon>Papilionoideae</taxon>
        <taxon>50 kb inversion clade</taxon>
        <taxon>NPAAA clade</taxon>
        <taxon>Hologalegina</taxon>
        <taxon>IRL clade</taxon>
        <taxon>Trifolieae</taxon>
        <taxon>Trifolium</taxon>
    </lineage>
</organism>
<accession>A0A2Z6N4I9</accession>
<dbReference type="AlphaFoldDB" id="A0A2Z6N4I9"/>
<feature type="compositionally biased region" description="Basic residues" evidence="1">
    <location>
        <begin position="11"/>
        <end position="38"/>
    </location>
</feature>